<gene>
    <name evidence="14" type="ORF">DEA37_0006039</name>
</gene>
<dbReference type="InterPro" id="IPR017441">
    <property type="entry name" value="Protein_kinase_ATP_BS"/>
</dbReference>
<keyword evidence="14" id="KW-0418">Kinase</keyword>
<evidence type="ECO:0000313" key="14">
    <source>
        <dbReference type="EMBL" id="KAA3681944.1"/>
    </source>
</evidence>
<feature type="compositionally biased region" description="Polar residues" evidence="11">
    <location>
        <begin position="772"/>
        <end position="781"/>
    </location>
</feature>
<evidence type="ECO:0000256" key="5">
    <source>
        <dbReference type="ARBA" id="ARBA00022741"/>
    </source>
</evidence>
<comment type="catalytic activity">
    <reaction evidence="9">
        <text>L-tyrosyl-[protein] + ATP = O-phospho-L-tyrosyl-[protein] + ADP + H(+)</text>
        <dbReference type="Rhea" id="RHEA:10596"/>
        <dbReference type="Rhea" id="RHEA-COMP:10136"/>
        <dbReference type="Rhea" id="RHEA-COMP:20101"/>
        <dbReference type="ChEBI" id="CHEBI:15378"/>
        <dbReference type="ChEBI" id="CHEBI:30616"/>
        <dbReference type="ChEBI" id="CHEBI:46858"/>
        <dbReference type="ChEBI" id="CHEBI:61978"/>
        <dbReference type="ChEBI" id="CHEBI:456216"/>
        <dbReference type="EC" id="2.7.10.1"/>
    </reaction>
</comment>
<evidence type="ECO:0000256" key="9">
    <source>
        <dbReference type="ARBA" id="ARBA00051243"/>
    </source>
</evidence>
<dbReference type="CDD" id="cd00192">
    <property type="entry name" value="PTKc"/>
    <property type="match status" value="1"/>
</dbReference>
<keyword evidence="2 12" id="KW-0812">Transmembrane</keyword>
<dbReference type="InterPro" id="IPR000719">
    <property type="entry name" value="Prot_kinase_dom"/>
</dbReference>
<comment type="caution">
    <text evidence="14">The sequence shown here is derived from an EMBL/GenBank/DDBJ whole genome shotgun (WGS) entry which is preliminary data.</text>
</comment>
<evidence type="ECO:0000256" key="7">
    <source>
        <dbReference type="ARBA" id="ARBA00022989"/>
    </source>
</evidence>
<protein>
    <submittedName>
        <fullName evidence="14">Proto-oncogene tyrosine-protein kinase ROS</fullName>
    </submittedName>
</protein>
<accession>A0A5J4P236</accession>
<feature type="domain" description="Protein kinase" evidence="13">
    <location>
        <begin position="146"/>
        <end position="532"/>
    </location>
</feature>
<keyword evidence="8 12" id="KW-0472">Membrane</keyword>
<keyword evidence="3" id="KW-0732">Signal</keyword>
<evidence type="ECO:0000256" key="11">
    <source>
        <dbReference type="SAM" id="MobiDB-lite"/>
    </source>
</evidence>
<dbReference type="EMBL" id="QNGE01000097">
    <property type="protein sequence ID" value="KAA3681944.1"/>
    <property type="molecule type" value="Genomic_DNA"/>
</dbReference>
<dbReference type="InterPro" id="IPR050122">
    <property type="entry name" value="RTK"/>
</dbReference>
<feature type="region of interest" description="Disordered" evidence="11">
    <location>
        <begin position="772"/>
        <end position="800"/>
    </location>
</feature>
<evidence type="ECO:0000256" key="10">
    <source>
        <dbReference type="PROSITE-ProRule" id="PRU10141"/>
    </source>
</evidence>
<evidence type="ECO:0000313" key="15">
    <source>
        <dbReference type="Proteomes" id="UP000324629"/>
    </source>
</evidence>
<dbReference type="SUPFAM" id="SSF56112">
    <property type="entry name" value="Protein kinase-like (PK-like)"/>
    <property type="match status" value="1"/>
</dbReference>
<evidence type="ECO:0000256" key="12">
    <source>
        <dbReference type="SAM" id="Phobius"/>
    </source>
</evidence>
<dbReference type="GO" id="GO:0005524">
    <property type="term" value="F:ATP binding"/>
    <property type="evidence" value="ECO:0007669"/>
    <property type="project" value="UniProtKB-UniRule"/>
</dbReference>
<dbReference type="InterPro" id="IPR011009">
    <property type="entry name" value="Kinase-like_dom_sf"/>
</dbReference>
<organism evidence="14 15">
    <name type="scientific">Paragonimus westermani</name>
    <dbReference type="NCBI Taxonomy" id="34504"/>
    <lineage>
        <taxon>Eukaryota</taxon>
        <taxon>Metazoa</taxon>
        <taxon>Spiralia</taxon>
        <taxon>Lophotrochozoa</taxon>
        <taxon>Platyhelminthes</taxon>
        <taxon>Trematoda</taxon>
        <taxon>Digenea</taxon>
        <taxon>Plagiorchiida</taxon>
        <taxon>Troglotremata</taxon>
        <taxon>Troglotrematidae</taxon>
        <taxon>Paragonimus</taxon>
    </lineage>
</organism>
<dbReference type="PANTHER" id="PTHR24416:SF525">
    <property type="entry name" value="INSULIN-LIKE RECEPTOR"/>
    <property type="match status" value="1"/>
</dbReference>
<keyword evidence="6 10" id="KW-0067">ATP-binding</keyword>
<dbReference type="PROSITE" id="PS00107">
    <property type="entry name" value="PROTEIN_KINASE_ATP"/>
    <property type="match status" value="1"/>
</dbReference>
<dbReference type="InterPro" id="IPR020635">
    <property type="entry name" value="Tyr_kinase_cat_dom"/>
</dbReference>
<reference evidence="14 15" key="1">
    <citation type="journal article" date="2019" name="Gigascience">
        <title>Whole-genome sequence of the oriental lung fluke Paragonimus westermani.</title>
        <authorList>
            <person name="Oey H."/>
            <person name="Zakrzewski M."/>
            <person name="Narain K."/>
            <person name="Devi K.R."/>
            <person name="Agatsuma T."/>
            <person name="Nawaratna S."/>
            <person name="Gobert G.N."/>
            <person name="Jones M.K."/>
            <person name="Ragan M.A."/>
            <person name="McManus D.P."/>
            <person name="Krause L."/>
        </authorList>
    </citation>
    <scope>NUCLEOTIDE SEQUENCE [LARGE SCALE GENOMIC DNA]</scope>
    <source>
        <strain evidence="14 15">IND2009</strain>
    </source>
</reference>
<feature type="transmembrane region" description="Helical" evidence="12">
    <location>
        <begin position="245"/>
        <end position="267"/>
    </location>
</feature>
<dbReference type="InterPro" id="IPR001245">
    <property type="entry name" value="Ser-Thr/Tyr_kinase_cat_dom"/>
</dbReference>
<keyword evidence="14" id="KW-0808">Transferase</keyword>
<dbReference type="Proteomes" id="UP000324629">
    <property type="component" value="Unassembled WGS sequence"/>
</dbReference>
<keyword evidence="7 12" id="KW-1133">Transmembrane helix</keyword>
<evidence type="ECO:0000256" key="1">
    <source>
        <dbReference type="ARBA" id="ARBA00004479"/>
    </source>
</evidence>
<dbReference type="PANTHER" id="PTHR24416">
    <property type="entry name" value="TYROSINE-PROTEIN KINASE RECEPTOR"/>
    <property type="match status" value="1"/>
</dbReference>
<dbReference type="GO" id="GO:0007169">
    <property type="term" value="P:cell surface receptor protein tyrosine kinase signaling pathway"/>
    <property type="evidence" value="ECO:0007669"/>
    <property type="project" value="TreeGrafter"/>
</dbReference>
<dbReference type="AlphaFoldDB" id="A0A5J4P236"/>
<feature type="transmembrane region" description="Helical" evidence="12">
    <location>
        <begin position="37"/>
        <end position="60"/>
    </location>
</feature>
<dbReference type="PROSITE" id="PS50011">
    <property type="entry name" value="PROTEIN_KINASE_DOM"/>
    <property type="match status" value="1"/>
</dbReference>
<dbReference type="PROSITE" id="PS00109">
    <property type="entry name" value="PROTEIN_KINASE_TYR"/>
    <property type="match status" value="1"/>
</dbReference>
<feature type="compositionally biased region" description="Basic and acidic residues" evidence="11">
    <location>
        <begin position="782"/>
        <end position="800"/>
    </location>
</feature>
<feature type="binding site" evidence="10">
    <location>
        <position position="181"/>
    </location>
    <ligand>
        <name>ATP</name>
        <dbReference type="ChEBI" id="CHEBI:30616"/>
    </ligand>
</feature>
<dbReference type="Gene3D" id="1.10.510.10">
    <property type="entry name" value="Transferase(Phosphotransferase) domain 1"/>
    <property type="match status" value="2"/>
</dbReference>
<dbReference type="GO" id="GO:0004714">
    <property type="term" value="F:transmembrane receptor protein tyrosine kinase activity"/>
    <property type="evidence" value="ECO:0007669"/>
    <property type="project" value="UniProtKB-EC"/>
</dbReference>
<evidence type="ECO:0000256" key="6">
    <source>
        <dbReference type="ARBA" id="ARBA00022840"/>
    </source>
</evidence>
<keyword evidence="15" id="KW-1185">Reference proteome</keyword>
<keyword evidence="5 10" id="KW-0547">Nucleotide-binding</keyword>
<evidence type="ECO:0000259" key="13">
    <source>
        <dbReference type="PROSITE" id="PS50011"/>
    </source>
</evidence>
<evidence type="ECO:0000256" key="2">
    <source>
        <dbReference type="ARBA" id="ARBA00022692"/>
    </source>
</evidence>
<proteinExistence type="predicted"/>
<dbReference type="GO" id="GO:0005886">
    <property type="term" value="C:plasma membrane"/>
    <property type="evidence" value="ECO:0007669"/>
    <property type="project" value="TreeGrafter"/>
</dbReference>
<dbReference type="SMART" id="SM00219">
    <property type="entry name" value="TyrKc"/>
    <property type="match status" value="1"/>
</dbReference>
<comment type="subcellular location">
    <subcellularLocation>
        <location evidence="1">Membrane</location>
        <topology evidence="1">Single-pass type I membrane protein</topology>
    </subcellularLocation>
</comment>
<name>A0A5J4P236_9TREM</name>
<evidence type="ECO:0000256" key="8">
    <source>
        <dbReference type="ARBA" id="ARBA00023136"/>
    </source>
</evidence>
<keyword evidence="4" id="KW-0677">Repeat</keyword>
<evidence type="ECO:0000256" key="3">
    <source>
        <dbReference type="ARBA" id="ARBA00022729"/>
    </source>
</evidence>
<dbReference type="GO" id="GO:0043235">
    <property type="term" value="C:receptor complex"/>
    <property type="evidence" value="ECO:0007669"/>
    <property type="project" value="TreeGrafter"/>
</dbReference>
<evidence type="ECO:0000256" key="4">
    <source>
        <dbReference type="ARBA" id="ARBA00022737"/>
    </source>
</evidence>
<dbReference type="InterPro" id="IPR008266">
    <property type="entry name" value="Tyr_kinase_AS"/>
</dbReference>
<dbReference type="Pfam" id="PF07714">
    <property type="entry name" value="PK_Tyr_Ser-Thr"/>
    <property type="match status" value="1"/>
</dbReference>
<sequence length="800" mass="87702">MYLLSSLFTSPLPTTYIGHSAVYSSSLFGSLSSPNGVIAYSLLAVGLLLSLFLVLIAFVYRRRRKDGKPGKTPFLISFNPARRMNSGSGNDSFGLGIGSDLTTSGVPLDLPTIEPLWKQEVNSLYGMGKSDSMSFEQVNQISAANIRFQRYIGCGAFGKVWEGWLHVQDIDGSRFEKVALKVRNNKSLTEAEFRREAKLMHRYQHTNIVRFFGVSFDSPGQQCLVLEMMDQGNLRDYLHRSRPRLAPNVAANMFAAAAICAAGSSAADMRTLMGSEGSSINTSTTSTAPAVAGAGTTVGFSNASNVITLTAQLDLPALVSIMRDIAHGCRYLEEQHFVHRDIAARNCLVSHNDPSGRIVKLCDFGLARDIYKNDFYRKRNEPKLPVRWMSPEAIRDGLFTSKSDVWAFAVTCWEVMTLGADPFYGRANVDVMNLVIGGHVLGRPENCPEELIMHVRKLKSQPVSISRNGIPYARILDLGAVSTRDPSGQTTLLCTSNKQAQNQQINDVNRHTMQQKCQRRASFNETRSHTPASSLLMESSMLMDQGAQLEQPTVCPANSFSARGYAVDPELTNCPNVHSSLSANTLLLTNRNVANECKHALSETPPETAARIPTASLNAHADPIFQGYVIGQTNTEHTPNADLDDNKSLTISAIRKQSLTNSSPVVRPFSLFENPTRSGYYESRPAYNNQTIGGRIGSTLPYTHNSVIRSTSRTQTSESKTGSHIINYWLLGTGGGVDSLGYERPSWTSQVSKLHGVPVAVANVHPLPTSYTNAISTTRSPITERDRPPDYKSRSNTDAL</sequence>